<dbReference type="AlphaFoldDB" id="A0A848MHY7"/>
<feature type="domain" description="Toxin VasX N-terminal region" evidence="2">
    <location>
        <begin position="7"/>
        <end position="165"/>
    </location>
</feature>
<keyword evidence="1" id="KW-1133">Transmembrane helix</keyword>
<dbReference type="EMBL" id="JAADJU010000003">
    <property type="protein sequence ID" value="NMP26612.1"/>
    <property type="molecule type" value="Genomic_DNA"/>
</dbReference>
<dbReference type="NCBIfam" id="NF041559">
    <property type="entry name" value="BTH_I2691_fam"/>
    <property type="match status" value="1"/>
</dbReference>
<keyword evidence="4" id="KW-1185">Reference proteome</keyword>
<gene>
    <name evidence="3" type="ORF">GW590_07025</name>
</gene>
<evidence type="ECO:0000256" key="1">
    <source>
        <dbReference type="SAM" id="Phobius"/>
    </source>
</evidence>
<proteinExistence type="predicted"/>
<name>A0A848MHY7_9GAMM</name>
<evidence type="ECO:0000313" key="4">
    <source>
        <dbReference type="Proteomes" id="UP000585363"/>
    </source>
</evidence>
<dbReference type="InterPro" id="IPR048126">
    <property type="entry name" value="Toxin_VasX"/>
</dbReference>
<protein>
    <recommendedName>
        <fullName evidence="2">Toxin VasX N-terminal region domain-containing protein</fullName>
    </recommendedName>
</protein>
<sequence>MSTKKSCKFCTRHGLPLLPVRPAVMSQDDVLPQLPSTLTPPLAAQGETAWTARLLREGFLYIWAESGQYWKSYFATADGYYYPLPEHGDVPPDIASGKVKPCISEPTELAAASLVTLPVKPLGMKNGLFWFSWSEVAWTDAVRKQHEDAAYRSQYMQRFDMDAWVTSGKAEQALPISGLSDIVAEYSSKAQRSDLPQWSRAPWKTVRTGESGHLQRAAETLYTGKGAIILLQDPVAVAQDISWLANYRINQNLYQNPRYTRELALSAAVQGLKESICAQYERSIVFNNQVEEINAGVGSFKANGVFIHGSSAMEERLRMRNIQQLSQKIEKKWEAEYGKYYDKAKENAFTDAFNAALKQYDENIIVPMIHMYIECMDGCILGDYFLHNFDTTDPASGIGYVQSVTDCINGSQDKLLVSKYFQLKIAGVCTDKSNVLARAAVFNNDAYAEQVNTTTQASIDINALPWDRPADGFKDIFDQKIGAAQLVLEKYQNALSAAVYSLTEKAINSKPVDALVSFAVVANKRVHVITLTAERKHFVTAVVGELAEIFGISGRASIDQLRHYVDIEVRHIEAMNMKMSGMQTSSFATLVDLDAVATAKAAGIKAAPAVAKTLRSVEEVKATIFPNTFRSRLARLKATSPSSLSASTMKAIPLAGSVISGAFQIFALNHAGLPKAFTVESTSRFAGNILMAAGSVADSIERVLTNFKEIRWRAQIRVAMGGRVERNMMTMIRSVKWLGGAAGIIGVVFDLANSYSEIKKGHIKIGVAYLFSAAGGGILTYGAIFSVALSPILIVIAVALILGSAIYLSLNIKNEIQRWLMSCLWRNVPMGESDIPEIWPTSSIEIEAFGKALESGI</sequence>
<organism evidence="3 4">
    <name type="scientific">Rouxiella aceris</name>
    <dbReference type="NCBI Taxonomy" id="2703884"/>
    <lineage>
        <taxon>Bacteria</taxon>
        <taxon>Pseudomonadati</taxon>
        <taxon>Pseudomonadota</taxon>
        <taxon>Gammaproteobacteria</taxon>
        <taxon>Enterobacterales</taxon>
        <taxon>Yersiniaceae</taxon>
        <taxon>Rouxiella</taxon>
    </lineage>
</organism>
<keyword evidence="1" id="KW-0472">Membrane</keyword>
<dbReference type="InterPro" id="IPR046864">
    <property type="entry name" value="VasX_N"/>
</dbReference>
<accession>A0A848MHY7</accession>
<feature type="transmembrane region" description="Helical" evidence="1">
    <location>
        <begin position="767"/>
        <end position="786"/>
    </location>
</feature>
<feature type="transmembrane region" description="Helical" evidence="1">
    <location>
        <begin position="792"/>
        <end position="812"/>
    </location>
</feature>
<dbReference type="Proteomes" id="UP000585363">
    <property type="component" value="Unassembled WGS sequence"/>
</dbReference>
<reference evidence="3 4" key="2">
    <citation type="submission" date="2020-06" db="EMBL/GenBank/DDBJ databases">
        <title>Polyphasic characterization of a Rahnella strain isolated from tree sap.</title>
        <authorList>
            <person name="Kim I.S."/>
        </authorList>
    </citation>
    <scope>NUCLEOTIDE SEQUENCE [LARGE SCALE GENOMIC DNA]</scope>
    <source>
        <strain evidence="3 4">SAP-1</strain>
    </source>
</reference>
<dbReference type="Pfam" id="PF20249">
    <property type="entry name" value="VasX_N"/>
    <property type="match status" value="1"/>
</dbReference>
<evidence type="ECO:0000259" key="2">
    <source>
        <dbReference type="Pfam" id="PF20249"/>
    </source>
</evidence>
<dbReference type="RefSeq" id="WP_169402305.1">
    <property type="nucleotide sequence ID" value="NZ_JAADJU010000003.1"/>
</dbReference>
<comment type="caution">
    <text evidence="3">The sequence shown here is derived from an EMBL/GenBank/DDBJ whole genome shotgun (WGS) entry which is preliminary data.</text>
</comment>
<reference evidence="3 4" key="1">
    <citation type="submission" date="2020-01" db="EMBL/GenBank/DDBJ databases">
        <authorList>
            <person name="Lee S.D."/>
        </authorList>
    </citation>
    <scope>NUCLEOTIDE SEQUENCE [LARGE SCALE GENOMIC DNA]</scope>
    <source>
        <strain evidence="3 4">SAP-1</strain>
    </source>
</reference>
<keyword evidence="1" id="KW-0812">Transmembrane</keyword>
<dbReference type="CDD" id="cd20707">
    <property type="entry name" value="MIX_III"/>
    <property type="match status" value="1"/>
</dbReference>
<evidence type="ECO:0000313" key="3">
    <source>
        <dbReference type="EMBL" id="NMP26612.1"/>
    </source>
</evidence>
<feature type="transmembrane region" description="Helical" evidence="1">
    <location>
        <begin position="737"/>
        <end position="755"/>
    </location>
</feature>